<dbReference type="Gene3D" id="1.10.472.10">
    <property type="entry name" value="Cyclin-like"/>
    <property type="match status" value="2"/>
</dbReference>
<evidence type="ECO:0000256" key="1">
    <source>
        <dbReference type="RuleBase" id="RU000383"/>
    </source>
</evidence>
<dbReference type="Proteomes" id="UP000193498">
    <property type="component" value="Unassembled WGS sequence"/>
</dbReference>
<sequence>MSKKPNQWIFTQSEMSKTPTIMDGLSWEKERIFRAKGGNFIITAGMALKLPPTTTYTAGIYFQRFYMRHSFRTYHHYDLAGTCLFLASKEEETGRRLRDIVTIAVRKARKDDAYKVDENSDDFRRWKETILYHEELVLETLCFDLNLELPYSFVFEILARCAAAPKHALSAIAFTNDFIKTPLCLMYSSQVLAGVAIFLSSQVMRETLFEVKSGKPWWEISAANVELIQDAVETLYVAIMP</sequence>
<evidence type="ECO:0000313" key="3">
    <source>
        <dbReference type="EMBL" id="ORX90769.1"/>
    </source>
</evidence>
<keyword evidence="4" id="KW-1185">Reference proteome</keyword>
<protein>
    <submittedName>
        <fullName evidence="3">Cyclin-like protein</fullName>
    </submittedName>
</protein>
<dbReference type="InParanoid" id="A0A1Y1XYF4"/>
<dbReference type="InterPro" id="IPR036915">
    <property type="entry name" value="Cyclin-like_sf"/>
</dbReference>
<comment type="caution">
    <text evidence="3">The sequence shown here is derived from an EMBL/GenBank/DDBJ whole genome shotgun (WGS) entry which is preliminary data.</text>
</comment>
<evidence type="ECO:0000313" key="4">
    <source>
        <dbReference type="Proteomes" id="UP000193498"/>
    </source>
</evidence>
<accession>A0A1Y1XYF4</accession>
<evidence type="ECO:0000259" key="2">
    <source>
        <dbReference type="SMART" id="SM00385"/>
    </source>
</evidence>
<feature type="domain" description="Cyclin-like" evidence="2">
    <location>
        <begin position="39"/>
        <end position="139"/>
    </location>
</feature>
<dbReference type="AlphaFoldDB" id="A0A1Y1XYF4"/>
<dbReference type="EMBL" id="MCFE01000360">
    <property type="protein sequence ID" value="ORX90769.1"/>
    <property type="molecule type" value="Genomic_DNA"/>
</dbReference>
<dbReference type="PANTHER" id="PTHR10026">
    <property type="entry name" value="CYCLIN"/>
    <property type="match status" value="1"/>
</dbReference>
<dbReference type="InterPro" id="IPR006671">
    <property type="entry name" value="Cyclin_N"/>
</dbReference>
<dbReference type="InterPro" id="IPR013763">
    <property type="entry name" value="Cyclin-like_dom"/>
</dbReference>
<proteinExistence type="inferred from homology"/>
<reference evidence="3 4" key="1">
    <citation type="submission" date="2016-07" db="EMBL/GenBank/DDBJ databases">
        <title>Pervasive Adenine N6-methylation of Active Genes in Fungi.</title>
        <authorList>
            <consortium name="DOE Joint Genome Institute"/>
            <person name="Mondo S.J."/>
            <person name="Dannebaum R.O."/>
            <person name="Kuo R.C."/>
            <person name="Labutti K."/>
            <person name="Haridas S."/>
            <person name="Kuo A."/>
            <person name="Salamov A."/>
            <person name="Ahrendt S.R."/>
            <person name="Lipzen A."/>
            <person name="Sullivan W."/>
            <person name="Andreopoulos W.B."/>
            <person name="Clum A."/>
            <person name="Lindquist E."/>
            <person name="Daum C."/>
            <person name="Ramamoorthy G.K."/>
            <person name="Gryganskyi A."/>
            <person name="Culley D."/>
            <person name="Magnuson J.K."/>
            <person name="James T.Y."/>
            <person name="O'Malley M.A."/>
            <person name="Stajich J.E."/>
            <person name="Spatafora J.W."/>
            <person name="Visel A."/>
            <person name="Grigoriev I.V."/>
        </authorList>
    </citation>
    <scope>NUCLEOTIDE SEQUENCE [LARGE SCALE GENOMIC DNA]</scope>
    <source>
        <strain evidence="3 4">CBS 931.73</strain>
    </source>
</reference>
<dbReference type="InterPro" id="IPR043198">
    <property type="entry name" value="Cyclin/Ssn8"/>
</dbReference>
<dbReference type="Pfam" id="PF00134">
    <property type="entry name" value="Cyclin_N"/>
    <property type="match status" value="1"/>
</dbReference>
<dbReference type="SMART" id="SM00385">
    <property type="entry name" value="CYCLIN"/>
    <property type="match status" value="2"/>
</dbReference>
<dbReference type="PIRSF" id="PIRSF028758">
    <property type="entry name" value="Cyclin, C/H/G types"/>
    <property type="match status" value="1"/>
</dbReference>
<name>A0A1Y1XYF4_9FUNG</name>
<dbReference type="GO" id="GO:0006357">
    <property type="term" value="P:regulation of transcription by RNA polymerase II"/>
    <property type="evidence" value="ECO:0007669"/>
    <property type="project" value="InterPro"/>
</dbReference>
<dbReference type="STRING" id="1314790.A0A1Y1XYF4"/>
<keyword evidence="1" id="KW-0195">Cyclin</keyword>
<comment type="similarity">
    <text evidence="1">Belongs to the cyclin family.</text>
</comment>
<gene>
    <name evidence="3" type="ORF">K493DRAFT_339783</name>
</gene>
<dbReference type="GO" id="GO:0016538">
    <property type="term" value="F:cyclin-dependent protein serine/threonine kinase regulator activity"/>
    <property type="evidence" value="ECO:0007669"/>
    <property type="project" value="InterPro"/>
</dbReference>
<dbReference type="OrthoDB" id="25002at2759"/>
<organism evidence="3 4">
    <name type="scientific">Basidiobolus meristosporus CBS 931.73</name>
    <dbReference type="NCBI Taxonomy" id="1314790"/>
    <lineage>
        <taxon>Eukaryota</taxon>
        <taxon>Fungi</taxon>
        <taxon>Fungi incertae sedis</taxon>
        <taxon>Zoopagomycota</taxon>
        <taxon>Entomophthoromycotina</taxon>
        <taxon>Basidiobolomycetes</taxon>
        <taxon>Basidiobolales</taxon>
        <taxon>Basidiobolaceae</taxon>
        <taxon>Basidiobolus</taxon>
    </lineage>
</organism>
<dbReference type="SUPFAM" id="SSF47954">
    <property type="entry name" value="Cyclin-like"/>
    <property type="match status" value="2"/>
</dbReference>
<feature type="domain" description="Cyclin-like" evidence="2">
    <location>
        <begin position="152"/>
        <end position="237"/>
    </location>
</feature>